<gene>
    <name evidence="4" type="ORF">GL263_11255</name>
</gene>
<dbReference type="Gene3D" id="3.40.366.10">
    <property type="entry name" value="Malonyl-Coenzyme A Acyl Carrier Protein, domain 2"/>
    <property type="match status" value="1"/>
</dbReference>
<keyword evidence="4" id="KW-0012">Acyltransferase</keyword>
<keyword evidence="4" id="KW-0808">Transferase</keyword>
<keyword evidence="5" id="KW-1185">Reference proteome</keyword>
<evidence type="ECO:0000313" key="5">
    <source>
        <dbReference type="Proteomes" id="UP000766698"/>
    </source>
</evidence>
<dbReference type="Gene3D" id="3.30.70.3290">
    <property type="match status" value="1"/>
</dbReference>
<evidence type="ECO:0000259" key="3">
    <source>
        <dbReference type="SMART" id="SM00827"/>
    </source>
</evidence>
<dbReference type="InterPro" id="IPR001227">
    <property type="entry name" value="Ac_transferase_dom_sf"/>
</dbReference>
<keyword evidence="1" id="KW-0596">Phosphopantetheine</keyword>
<dbReference type="EMBL" id="WMLF01000127">
    <property type="protein sequence ID" value="MBB1244131.1"/>
    <property type="molecule type" value="Genomic_DNA"/>
</dbReference>
<comment type="caution">
    <text evidence="4">The sequence shown here is derived from an EMBL/GenBank/DDBJ whole genome shotgun (WGS) entry which is preliminary data.</text>
</comment>
<evidence type="ECO:0000256" key="2">
    <source>
        <dbReference type="ARBA" id="ARBA00022553"/>
    </source>
</evidence>
<dbReference type="InterPro" id="IPR016035">
    <property type="entry name" value="Acyl_Trfase/lysoPLipase"/>
</dbReference>
<dbReference type="Proteomes" id="UP000766698">
    <property type="component" value="Unassembled WGS sequence"/>
</dbReference>
<evidence type="ECO:0000256" key="1">
    <source>
        <dbReference type="ARBA" id="ARBA00022450"/>
    </source>
</evidence>
<dbReference type="InterPro" id="IPR016036">
    <property type="entry name" value="Malonyl_transacylase_ACP-bd"/>
</dbReference>
<organism evidence="4 5">
    <name type="scientific">Streptomyces durbertensis</name>
    <dbReference type="NCBI Taxonomy" id="2448886"/>
    <lineage>
        <taxon>Bacteria</taxon>
        <taxon>Bacillati</taxon>
        <taxon>Actinomycetota</taxon>
        <taxon>Actinomycetes</taxon>
        <taxon>Kitasatosporales</taxon>
        <taxon>Streptomycetaceae</taxon>
        <taxon>Streptomyces</taxon>
    </lineage>
</organism>
<name>A0ABR6EFM4_9ACTN</name>
<dbReference type="GO" id="GO:0016746">
    <property type="term" value="F:acyltransferase activity"/>
    <property type="evidence" value="ECO:0007669"/>
    <property type="project" value="UniProtKB-KW"/>
</dbReference>
<feature type="domain" description="Malonyl-CoA:ACP transacylase (MAT)" evidence="3">
    <location>
        <begin position="146"/>
        <end position="442"/>
    </location>
</feature>
<reference evidence="5" key="1">
    <citation type="journal article" date="2020" name="Syst. Appl. Microbiol.">
        <title>Streptomyces alkaliterrae sp. nov., isolated from an alkaline soil, and emended descriptions of Streptomyces alkaliphilus, Streptomyces calidiresistens and Streptomyces durbertensis.</title>
        <authorList>
            <person name="Swiecimska M."/>
            <person name="Golinska P."/>
            <person name="Nouioui I."/>
            <person name="Wypij M."/>
            <person name="Rai M."/>
            <person name="Sangal V."/>
            <person name="Goodfellow M."/>
        </authorList>
    </citation>
    <scope>NUCLEOTIDE SEQUENCE [LARGE SCALE GENOMIC DNA]</scope>
    <source>
        <strain evidence="5">DSM 104538</strain>
    </source>
</reference>
<dbReference type="PANTHER" id="PTHR43775">
    <property type="entry name" value="FATTY ACID SYNTHASE"/>
    <property type="match status" value="1"/>
</dbReference>
<evidence type="ECO:0000313" key="4">
    <source>
        <dbReference type="EMBL" id="MBB1244131.1"/>
    </source>
</evidence>
<dbReference type="Pfam" id="PF00698">
    <property type="entry name" value="Acyl_transf_1"/>
    <property type="match status" value="1"/>
</dbReference>
<dbReference type="SUPFAM" id="SSF52151">
    <property type="entry name" value="FabD/lysophospholipase-like"/>
    <property type="match status" value="1"/>
</dbReference>
<dbReference type="SMART" id="SM00827">
    <property type="entry name" value="PKS_AT"/>
    <property type="match status" value="1"/>
</dbReference>
<dbReference type="InterPro" id="IPR014043">
    <property type="entry name" value="Acyl_transferase_dom"/>
</dbReference>
<accession>A0ABR6EFM4</accession>
<dbReference type="Gene3D" id="3.30.70.250">
    <property type="entry name" value="Malonyl-CoA ACP transacylase, ACP-binding"/>
    <property type="match status" value="1"/>
</dbReference>
<dbReference type="SUPFAM" id="SSF55048">
    <property type="entry name" value="Probable ACP-binding domain of malonyl-CoA ACP transacylase"/>
    <property type="match status" value="1"/>
</dbReference>
<keyword evidence="2" id="KW-0597">Phosphoprotein</keyword>
<protein>
    <submittedName>
        <fullName evidence="4">Acyltransferase domain-containing protein</fullName>
    </submittedName>
</protein>
<proteinExistence type="predicted"/>
<dbReference type="InterPro" id="IPR050091">
    <property type="entry name" value="PKS_NRPS_Biosynth_Enz"/>
</dbReference>
<dbReference type="PANTHER" id="PTHR43775:SF37">
    <property type="entry name" value="SI:DKEY-61P9.11"/>
    <property type="match status" value="1"/>
</dbReference>
<sequence>MVAAFGEPAEGAITVYAVRRAAEAVADAENVLGLLGVDHPDGSDPFAPVALRPLRYGRRDPEPHTDRLLLWSGDSPEEEERVRGELAALLDSAGPGAFASLPSVWPCGRPSGAVRAAAVGSAETLPRSLRKARTVRGGRPRPVALLLPGQGSQHTGMGRGLYGRHPVFSSAVDAVLAHWGEEGDRIRADWLSDGEPAIPVDDVRRAQPLLFAMDYALAKVVLSWGVRPVALLGHSAGELVAATLSGVVPLADAVSMVRARVRAAVRIPAGGMLAVAAEEGRLRPYLRGDVGIAAVNANQQVMLAGSADELQRTGERLRADGFTVVTVPATSPFHSPAMAPASDEVERDYLGLSFREPALPLYSGYTGHLMTAEDAHSARFWARQITDTVYFRDALEELLAADDVLLVEAGPRQTLTAFARRHRAVRIGASAALALSPARAGDPEAERGALLAAAARLWEEGHELDDAALADLWHWTGPGREAAVPAASAPVTA</sequence>